<dbReference type="Proteomes" id="UP001732720">
    <property type="component" value="Chromosome 14"/>
</dbReference>
<protein>
    <submittedName>
        <fullName evidence="2">Protein PET100 homolog, mitochondrial isoform X1</fullName>
    </submittedName>
</protein>
<reference evidence="2" key="1">
    <citation type="submission" date="2025-08" db="UniProtKB">
        <authorList>
            <consortium name="RefSeq"/>
        </authorList>
    </citation>
    <scope>IDENTIFICATION</scope>
</reference>
<organism evidence="1 2">
    <name type="scientific">Castor canadensis</name>
    <name type="common">American beaver</name>
    <dbReference type="NCBI Taxonomy" id="51338"/>
    <lineage>
        <taxon>Eukaryota</taxon>
        <taxon>Metazoa</taxon>
        <taxon>Chordata</taxon>
        <taxon>Craniata</taxon>
        <taxon>Vertebrata</taxon>
        <taxon>Euteleostomi</taxon>
        <taxon>Mammalia</taxon>
        <taxon>Eutheria</taxon>
        <taxon>Euarchontoglires</taxon>
        <taxon>Glires</taxon>
        <taxon>Rodentia</taxon>
        <taxon>Castorimorpha</taxon>
        <taxon>Castoridae</taxon>
        <taxon>Castor</taxon>
    </lineage>
</organism>
<evidence type="ECO:0000313" key="2">
    <source>
        <dbReference type="RefSeq" id="XP_073910327.1"/>
    </source>
</evidence>
<proteinExistence type="predicted"/>
<name>A0AC58KZJ3_CASCN</name>
<keyword evidence="1" id="KW-1185">Reference proteome</keyword>
<evidence type="ECO:0000313" key="1">
    <source>
        <dbReference type="Proteomes" id="UP001732720"/>
    </source>
</evidence>
<gene>
    <name evidence="2" type="primary">Pet100</name>
</gene>
<dbReference type="RefSeq" id="XP_073910327.1">
    <property type="nucleotide sequence ID" value="XM_074054226.1"/>
</dbReference>
<sequence>MGVKLEVFRMALYLTFPVAMFWISNQAEWFEDHVIQRKVHTQPLSYVLSPPSVTLFPQRELWPPEKEGQRQEIEEFKERIRKQREEKLLLTAQQSS</sequence>
<accession>A0AC58KZJ3</accession>